<dbReference type="RefSeq" id="WP_389365002.1">
    <property type="nucleotide sequence ID" value="NZ_JBIACK010000022.1"/>
</dbReference>
<evidence type="ECO:0000256" key="1">
    <source>
        <dbReference type="SAM" id="Phobius"/>
    </source>
</evidence>
<sequence>MVVSVVSNQFYQGEVSIYESGDVFNFSNKSIVGTKSFYITNQGRVFAHDTGGIFGEEQCKVYIGNIEISFNENNITLSNREVGAFSFNVTLSDQEFINVYEKLPQNKLVSKSNSKIYSICKYRIGNGKFGDYFTFTDNIKIEKNKLKFSKDYYIDEIPFYRIKSIEDKGKYITICGVFSLRNSTIYELKLYTFDEKFKKEVINNVKNYNQNIFNLVGDVSEIFMTSLTATISDRFVTDKSIAICFDSNTIYLVDELEKECLVTLKSSKAKSYYSKIDNKIVFEYENTIYQLSIYDGSSLKEYLEKNYIKNSNKLLCRMGKLSGVLDGESFKGEEVSIISEDSKVKFYLKSNFKLLNTLDIKKMEVQIDSNNVFMISRNQIALLKVFVKSHIKEFFAQQNSSSYIFGYTSKDEPFFIKQDEDKILLSQSPSTIHYKYFNEEITDISIINYGEKDSIFSEIQITTIDDKKNLVINVPNTIIKDLIYKTYYYSKNKSLEMIPAEQMYLSYSRQVNDYILFHYFGQIFAMYHGFKEIQKSEKNIDLKNGKIINYLYYSIQALKKHFDTVSIYLPSTLANEDANILRDQSVHIPYKSLQRNLMSLTSQINRSLNEIENSIASVSFVLIPREDYTKIIDKRTKDGYKLATGMGVLGFMATALSGGLAAPFFLSGILTGINTRYSDSYAKEQEKIRENNEKNRISFSVDKMTDSLEHLIQTLLPYYINETNNSVYQTFQQLHQIYKPQLESKEVQKELFNKITQYYTYKQLPIDDSVTIKKKELVELTHQTVNLSNQYLENFQKEVTGNVPKSLQTTATIK</sequence>
<name>A0ABW6KJT4_9BACI</name>
<protein>
    <submittedName>
        <fullName evidence="2">Uncharacterized protein</fullName>
    </submittedName>
</protein>
<keyword evidence="1" id="KW-0812">Transmembrane</keyword>
<keyword evidence="1" id="KW-1133">Transmembrane helix</keyword>
<keyword evidence="1" id="KW-0472">Membrane</keyword>
<dbReference type="Proteomes" id="UP001601059">
    <property type="component" value="Unassembled WGS sequence"/>
</dbReference>
<organism evidence="2 3">
    <name type="scientific">Cytobacillus spartinae</name>
    <dbReference type="NCBI Taxonomy" id="3299023"/>
    <lineage>
        <taxon>Bacteria</taxon>
        <taxon>Bacillati</taxon>
        <taxon>Bacillota</taxon>
        <taxon>Bacilli</taxon>
        <taxon>Bacillales</taxon>
        <taxon>Bacillaceae</taxon>
        <taxon>Cytobacillus</taxon>
    </lineage>
</organism>
<feature type="transmembrane region" description="Helical" evidence="1">
    <location>
        <begin position="642"/>
        <end position="666"/>
    </location>
</feature>
<dbReference type="EMBL" id="JBIACK010000022">
    <property type="protein sequence ID" value="MFE8704004.1"/>
    <property type="molecule type" value="Genomic_DNA"/>
</dbReference>
<reference evidence="2 3" key="1">
    <citation type="submission" date="2024-08" db="EMBL/GenBank/DDBJ databases">
        <title>Two novel Cytobacillus novel species.</title>
        <authorList>
            <person name="Liu G."/>
        </authorList>
    </citation>
    <scope>NUCLEOTIDE SEQUENCE [LARGE SCALE GENOMIC DNA]</scope>
    <source>
        <strain evidence="2 3">FJAT-54145</strain>
    </source>
</reference>
<keyword evidence="3" id="KW-1185">Reference proteome</keyword>
<proteinExistence type="predicted"/>
<accession>A0ABW6KJT4</accession>
<evidence type="ECO:0000313" key="2">
    <source>
        <dbReference type="EMBL" id="MFE8704004.1"/>
    </source>
</evidence>
<gene>
    <name evidence="2" type="ORF">ACFYKX_25880</name>
</gene>
<evidence type="ECO:0000313" key="3">
    <source>
        <dbReference type="Proteomes" id="UP001601059"/>
    </source>
</evidence>
<comment type="caution">
    <text evidence="2">The sequence shown here is derived from an EMBL/GenBank/DDBJ whole genome shotgun (WGS) entry which is preliminary data.</text>
</comment>